<name>A0A072PNV3_9EURO</name>
<dbReference type="HOGENOM" id="CLU_467714_0_0_1"/>
<proteinExistence type="predicted"/>
<feature type="repeat" description="ANK" evidence="3">
    <location>
        <begin position="537"/>
        <end position="574"/>
    </location>
</feature>
<dbReference type="InterPro" id="IPR002110">
    <property type="entry name" value="Ankyrin_rpt"/>
</dbReference>
<feature type="region of interest" description="Disordered" evidence="4">
    <location>
        <begin position="615"/>
        <end position="647"/>
    </location>
</feature>
<evidence type="ECO:0000313" key="5">
    <source>
        <dbReference type="EMBL" id="KEF61571.1"/>
    </source>
</evidence>
<dbReference type="Proteomes" id="UP000027920">
    <property type="component" value="Unassembled WGS sequence"/>
</dbReference>
<dbReference type="EMBL" id="AMGV01000002">
    <property type="protein sequence ID" value="KEF61571.1"/>
    <property type="molecule type" value="Genomic_DNA"/>
</dbReference>
<keyword evidence="1" id="KW-0677">Repeat</keyword>
<gene>
    <name evidence="5" type="ORF">A1O9_03139</name>
</gene>
<dbReference type="PANTHER" id="PTHR24171">
    <property type="entry name" value="ANKYRIN REPEAT DOMAIN-CONTAINING PROTEIN 39-RELATED"/>
    <property type="match status" value="1"/>
</dbReference>
<dbReference type="Pfam" id="PF00023">
    <property type="entry name" value="Ank"/>
    <property type="match status" value="2"/>
</dbReference>
<dbReference type="RefSeq" id="XP_013264161.1">
    <property type="nucleotide sequence ID" value="XM_013408707.1"/>
</dbReference>
<dbReference type="Pfam" id="PF12796">
    <property type="entry name" value="Ank_2"/>
    <property type="match status" value="1"/>
</dbReference>
<dbReference type="InterPro" id="IPR036770">
    <property type="entry name" value="Ankyrin_rpt-contain_sf"/>
</dbReference>
<keyword evidence="6" id="KW-1185">Reference proteome</keyword>
<evidence type="ECO:0000256" key="4">
    <source>
        <dbReference type="SAM" id="MobiDB-lite"/>
    </source>
</evidence>
<organism evidence="5 6">
    <name type="scientific">Exophiala aquamarina CBS 119918</name>
    <dbReference type="NCBI Taxonomy" id="1182545"/>
    <lineage>
        <taxon>Eukaryota</taxon>
        <taxon>Fungi</taxon>
        <taxon>Dikarya</taxon>
        <taxon>Ascomycota</taxon>
        <taxon>Pezizomycotina</taxon>
        <taxon>Eurotiomycetes</taxon>
        <taxon>Chaetothyriomycetidae</taxon>
        <taxon>Chaetothyriales</taxon>
        <taxon>Herpotrichiellaceae</taxon>
        <taxon>Exophiala</taxon>
    </lineage>
</organism>
<dbReference type="PROSITE" id="PS50088">
    <property type="entry name" value="ANK_REPEAT"/>
    <property type="match status" value="2"/>
</dbReference>
<dbReference type="GO" id="GO:0004842">
    <property type="term" value="F:ubiquitin-protein transferase activity"/>
    <property type="evidence" value="ECO:0007669"/>
    <property type="project" value="TreeGrafter"/>
</dbReference>
<feature type="repeat" description="ANK" evidence="3">
    <location>
        <begin position="353"/>
        <end position="381"/>
    </location>
</feature>
<evidence type="ECO:0000256" key="2">
    <source>
        <dbReference type="ARBA" id="ARBA00023043"/>
    </source>
</evidence>
<dbReference type="GeneID" id="25278077"/>
<dbReference type="STRING" id="1182545.A0A072PNV3"/>
<dbReference type="AlphaFoldDB" id="A0A072PNV3"/>
<keyword evidence="2 3" id="KW-0040">ANK repeat</keyword>
<dbReference type="SMART" id="SM00248">
    <property type="entry name" value="ANK"/>
    <property type="match status" value="4"/>
</dbReference>
<dbReference type="SUPFAM" id="SSF48403">
    <property type="entry name" value="Ankyrin repeat"/>
    <property type="match status" value="1"/>
</dbReference>
<evidence type="ECO:0000313" key="6">
    <source>
        <dbReference type="Proteomes" id="UP000027920"/>
    </source>
</evidence>
<reference evidence="5 6" key="1">
    <citation type="submission" date="2013-03" db="EMBL/GenBank/DDBJ databases">
        <title>The Genome Sequence of Exophiala aquamarina CBS 119918.</title>
        <authorList>
            <consortium name="The Broad Institute Genomics Platform"/>
            <person name="Cuomo C."/>
            <person name="de Hoog S."/>
            <person name="Gorbushina A."/>
            <person name="Walker B."/>
            <person name="Young S.K."/>
            <person name="Zeng Q."/>
            <person name="Gargeya S."/>
            <person name="Fitzgerald M."/>
            <person name="Haas B."/>
            <person name="Abouelleil A."/>
            <person name="Allen A.W."/>
            <person name="Alvarado L."/>
            <person name="Arachchi H.M."/>
            <person name="Berlin A.M."/>
            <person name="Chapman S.B."/>
            <person name="Gainer-Dewar J."/>
            <person name="Goldberg J."/>
            <person name="Griggs A."/>
            <person name="Gujja S."/>
            <person name="Hansen M."/>
            <person name="Howarth C."/>
            <person name="Imamovic A."/>
            <person name="Ireland A."/>
            <person name="Larimer J."/>
            <person name="McCowan C."/>
            <person name="Murphy C."/>
            <person name="Pearson M."/>
            <person name="Poon T.W."/>
            <person name="Priest M."/>
            <person name="Roberts A."/>
            <person name="Saif S."/>
            <person name="Shea T."/>
            <person name="Sisk P."/>
            <person name="Sykes S."/>
            <person name="Wortman J."/>
            <person name="Nusbaum C."/>
            <person name="Birren B."/>
        </authorList>
    </citation>
    <scope>NUCLEOTIDE SEQUENCE [LARGE SCALE GENOMIC DNA]</scope>
    <source>
        <strain evidence="5 6">CBS 119918</strain>
    </source>
</reference>
<dbReference type="PANTHER" id="PTHR24171:SF8">
    <property type="entry name" value="BRCA1-ASSOCIATED RING DOMAIN PROTEIN 1"/>
    <property type="match status" value="1"/>
</dbReference>
<dbReference type="PROSITE" id="PS50297">
    <property type="entry name" value="ANK_REP_REGION"/>
    <property type="match status" value="1"/>
</dbReference>
<evidence type="ECO:0000256" key="1">
    <source>
        <dbReference type="ARBA" id="ARBA00022737"/>
    </source>
</evidence>
<protein>
    <submittedName>
        <fullName evidence="5">Uncharacterized protein</fullName>
    </submittedName>
</protein>
<feature type="compositionally biased region" description="Acidic residues" evidence="4">
    <location>
        <begin position="617"/>
        <end position="627"/>
    </location>
</feature>
<dbReference type="GO" id="GO:0085020">
    <property type="term" value="P:protein K6-linked ubiquitination"/>
    <property type="evidence" value="ECO:0007669"/>
    <property type="project" value="TreeGrafter"/>
</dbReference>
<sequence length="647" mass="72412">MPTDPSGIAEALLSCWESANATEYCHLLGEGNYEGMELASAGVSLTAFVGITDKLLDLHHQFKHARDELELAGLRIEQLSINLDLLQKVDEDLLSTDEPQSRLRDNLKETIVNGIKSIAVIQNRLPKAITKSRKRNRIRWVLLDRITYGELMTEVMRTENSINTALHLIQWLTRSAPTLNTSHGDECTSLRHLERDEQLGSNPIAILERRQTCEPTVPEDTFERTSVCEGDSAMAIDHRHSVPRRPWSVTSNYFWDLCNLTLMSASAGLFHRNAYVCSVQLDFLARISLKINLILQSRAWNTGFRFPFPATITLTSLIPTDSPFMTACSDGDISKIRALLQCGLASPIDMTDKGETPLSRAIENGHISAVKVLLESGADVNEPFGQKHTSALCWAIKHRHLDICRLLIQRGASYHHLTMHGWSALFYLWPGTEERHPLSSDLINLLRNEGDFSFLHQGIIDAHSWGLIHRASIFGKPSDLELLMAAGVDPFQPIGNLGWTTIHNVVDYGVHDNFLVLFPAYTQKYGVNPARDLHDSRGWSLLHIAIASIQFNRGHRQIIRSLLELGANPHAQTELITEDNLESLRGSRCSSLQLALAFGKDRHLELLSAINDSMQMDSEDDSPDEGQDIWHDSVEVVTGETEGDKLP</sequence>
<accession>A0A072PNV3</accession>
<dbReference type="OrthoDB" id="366390at2759"/>
<comment type="caution">
    <text evidence="5">The sequence shown here is derived from an EMBL/GenBank/DDBJ whole genome shotgun (WGS) entry which is preliminary data.</text>
</comment>
<evidence type="ECO:0000256" key="3">
    <source>
        <dbReference type="PROSITE-ProRule" id="PRU00023"/>
    </source>
</evidence>
<dbReference type="Gene3D" id="1.25.40.20">
    <property type="entry name" value="Ankyrin repeat-containing domain"/>
    <property type="match status" value="2"/>
</dbReference>
<dbReference type="VEuPathDB" id="FungiDB:A1O9_03139"/>